<evidence type="ECO:0000313" key="3">
    <source>
        <dbReference type="Proteomes" id="UP001497644"/>
    </source>
</evidence>
<feature type="region of interest" description="Disordered" evidence="1">
    <location>
        <begin position="1"/>
        <end position="27"/>
    </location>
</feature>
<evidence type="ECO:0000256" key="1">
    <source>
        <dbReference type="SAM" id="MobiDB-lite"/>
    </source>
</evidence>
<keyword evidence="3" id="KW-1185">Reference proteome</keyword>
<protein>
    <submittedName>
        <fullName evidence="2">Uncharacterized protein</fullName>
    </submittedName>
</protein>
<evidence type="ECO:0000313" key="2">
    <source>
        <dbReference type="EMBL" id="CAL1675052.1"/>
    </source>
</evidence>
<feature type="compositionally biased region" description="Basic and acidic residues" evidence="1">
    <location>
        <begin position="12"/>
        <end position="27"/>
    </location>
</feature>
<accession>A0AAV2N5W0</accession>
<organism evidence="2 3">
    <name type="scientific">Lasius platythorax</name>
    <dbReference type="NCBI Taxonomy" id="488582"/>
    <lineage>
        <taxon>Eukaryota</taxon>
        <taxon>Metazoa</taxon>
        <taxon>Ecdysozoa</taxon>
        <taxon>Arthropoda</taxon>
        <taxon>Hexapoda</taxon>
        <taxon>Insecta</taxon>
        <taxon>Pterygota</taxon>
        <taxon>Neoptera</taxon>
        <taxon>Endopterygota</taxon>
        <taxon>Hymenoptera</taxon>
        <taxon>Apocrita</taxon>
        <taxon>Aculeata</taxon>
        <taxon>Formicoidea</taxon>
        <taxon>Formicidae</taxon>
        <taxon>Formicinae</taxon>
        <taxon>Lasius</taxon>
        <taxon>Lasius</taxon>
    </lineage>
</organism>
<name>A0AAV2N5W0_9HYME</name>
<reference evidence="2" key="1">
    <citation type="submission" date="2024-04" db="EMBL/GenBank/DDBJ databases">
        <authorList>
            <consortium name="Molecular Ecology Group"/>
        </authorList>
    </citation>
    <scope>NUCLEOTIDE SEQUENCE</scope>
</reference>
<gene>
    <name evidence="2" type="ORF">LPLAT_LOCUS1553</name>
</gene>
<dbReference type="AlphaFoldDB" id="A0AAV2N5W0"/>
<dbReference type="Proteomes" id="UP001497644">
    <property type="component" value="Chromosome 10"/>
</dbReference>
<proteinExistence type="predicted"/>
<sequence>MVKRLSLNQRGRKGEARGDDDPDKQRPRCDVIATACRLRMELLSGKRIPCVYSTSLPFTSRFRTMPLSSVSRNTRRNGSVSAYSEYRLVEKARMEEIAVSNISSVGNRIQRSMGCCRGPSLRHLSAFSSVM</sequence>
<dbReference type="EMBL" id="OZ034833">
    <property type="protein sequence ID" value="CAL1675052.1"/>
    <property type="molecule type" value="Genomic_DNA"/>
</dbReference>